<keyword evidence="4" id="KW-0233">DNA recombination</keyword>
<evidence type="ECO:0000256" key="6">
    <source>
        <dbReference type="ARBA" id="ARBA00023242"/>
    </source>
</evidence>
<dbReference type="OrthoDB" id="5576441at2759"/>
<dbReference type="GO" id="GO:0033557">
    <property type="term" value="C:Slx1-Slx4 complex"/>
    <property type="evidence" value="ECO:0007669"/>
    <property type="project" value="InterPro"/>
</dbReference>
<evidence type="ECO:0000256" key="7">
    <source>
        <dbReference type="ARBA" id="ARBA00029496"/>
    </source>
</evidence>
<feature type="compositionally biased region" description="Polar residues" evidence="8">
    <location>
        <begin position="41"/>
        <end position="50"/>
    </location>
</feature>
<keyword evidence="3" id="KW-0227">DNA damage</keyword>
<dbReference type="EMBL" id="MU155292">
    <property type="protein sequence ID" value="KAF9476495.1"/>
    <property type="molecule type" value="Genomic_DNA"/>
</dbReference>
<keyword evidence="10" id="KW-1185">Reference proteome</keyword>
<evidence type="ECO:0000313" key="9">
    <source>
        <dbReference type="EMBL" id="KAF9476495.1"/>
    </source>
</evidence>
<feature type="compositionally biased region" description="Basic residues" evidence="8">
    <location>
        <begin position="427"/>
        <end position="436"/>
    </location>
</feature>
<evidence type="ECO:0000256" key="3">
    <source>
        <dbReference type="ARBA" id="ARBA00022763"/>
    </source>
</evidence>
<dbReference type="Pfam" id="PF09494">
    <property type="entry name" value="Slx4"/>
    <property type="match status" value="1"/>
</dbReference>
<feature type="region of interest" description="Disordered" evidence="8">
    <location>
        <begin position="22"/>
        <end position="54"/>
    </location>
</feature>
<comment type="similarity">
    <text evidence="2">Belongs to the SLX4 family.</text>
</comment>
<dbReference type="Proteomes" id="UP000807469">
    <property type="component" value="Unassembled WGS sequence"/>
</dbReference>
<evidence type="ECO:0000256" key="4">
    <source>
        <dbReference type="ARBA" id="ARBA00023172"/>
    </source>
</evidence>
<protein>
    <recommendedName>
        <fullName evidence="7">Structure-specific endonuclease subunit SLX4</fullName>
    </recommendedName>
</protein>
<feature type="region of interest" description="Disordered" evidence="8">
    <location>
        <begin position="417"/>
        <end position="471"/>
    </location>
</feature>
<gene>
    <name evidence="9" type="ORF">BDN70DRAFT_923250</name>
</gene>
<evidence type="ECO:0000313" key="10">
    <source>
        <dbReference type="Proteomes" id="UP000807469"/>
    </source>
</evidence>
<dbReference type="InterPro" id="IPR018574">
    <property type="entry name" value="Structure-sp_endonuc_su_Slx4"/>
</dbReference>
<dbReference type="GO" id="GO:0006310">
    <property type="term" value="P:DNA recombination"/>
    <property type="evidence" value="ECO:0007669"/>
    <property type="project" value="UniProtKB-KW"/>
</dbReference>
<feature type="compositionally biased region" description="Basic residues" evidence="8">
    <location>
        <begin position="458"/>
        <end position="467"/>
    </location>
</feature>
<dbReference type="GO" id="GO:0006281">
    <property type="term" value="P:DNA repair"/>
    <property type="evidence" value="ECO:0007669"/>
    <property type="project" value="UniProtKB-KW"/>
</dbReference>
<accession>A0A9P5YYT0</accession>
<dbReference type="AlphaFoldDB" id="A0A9P5YYT0"/>
<dbReference type="GO" id="GO:0006260">
    <property type="term" value="P:DNA replication"/>
    <property type="evidence" value="ECO:0007669"/>
    <property type="project" value="InterPro"/>
</dbReference>
<evidence type="ECO:0000256" key="8">
    <source>
        <dbReference type="SAM" id="MobiDB-lite"/>
    </source>
</evidence>
<keyword evidence="5" id="KW-0234">DNA repair</keyword>
<evidence type="ECO:0000256" key="1">
    <source>
        <dbReference type="ARBA" id="ARBA00004123"/>
    </source>
</evidence>
<comment type="subcellular location">
    <subcellularLocation>
        <location evidence="1">Nucleus</location>
    </subcellularLocation>
</comment>
<sequence length="542" mass="59914">MPGVPAHPQVYNFSCDEIVDDSEPERAELRKQGRRARAKQSLKSSDTKTGTLPDGVCHGAVASAEASTSTLNSPLLPNISGQISPKTLDLRQFAFKNPPVRKKPIASARGITTATLATLSTDVERPTPQIVKSLDIASADLAKITRCVSCDLLWTARKTAIQKMSHIKSCAKKNNFSDETIQLLIRKEITNRVPVEKPNRGKGKDSIMNASSKAKDTYMDVIIDVARPRKKGKRKQTHNLLAKASSNRDSILERAKVILASENNHDIKLTAYSTSKHAPKPAENTDVDATLLATQTFGRSALAQQLGGSPTNFFAIYSSQNIDNSKDVSLARISPNHIPSSTLDVIPRAIPRTEHRCDSMQSVGGPSDVPISELFSICHLSPPIVEKSVHDHVRVCVPHRDILISCFLGRQGVAPSMNPPLPLTATKKVRKSKMKPPHTPSEHHEGKSGSDLYSTPTKRPRTRKKSTKNAGVVRSFDQRWESHMTDSIRQDTNLYLRILRYEPIDFNVFLEISQQYHPNGGRLKLRAYLDQNAIHFYGASRV</sequence>
<name>A0A9P5YYT0_9AGAR</name>
<proteinExistence type="inferred from homology"/>
<reference evidence="9" key="1">
    <citation type="submission" date="2020-11" db="EMBL/GenBank/DDBJ databases">
        <authorList>
            <consortium name="DOE Joint Genome Institute"/>
            <person name="Ahrendt S."/>
            <person name="Riley R."/>
            <person name="Andreopoulos W."/>
            <person name="Labutti K."/>
            <person name="Pangilinan J."/>
            <person name="Ruiz-Duenas F.J."/>
            <person name="Barrasa J.M."/>
            <person name="Sanchez-Garcia M."/>
            <person name="Camarero S."/>
            <person name="Miyauchi S."/>
            <person name="Serrano A."/>
            <person name="Linde D."/>
            <person name="Babiker R."/>
            <person name="Drula E."/>
            <person name="Ayuso-Fernandez I."/>
            <person name="Pacheco R."/>
            <person name="Padilla G."/>
            <person name="Ferreira P."/>
            <person name="Barriuso J."/>
            <person name="Kellner H."/>
            <person name="Castanera R."/>
            <person name="Alfaro M."/>
            <person name="Ramirez L."/>
            <person name="Pisabarro A.G."/>
            <person name="Kuo A."/>
            <person name="Tritt A."/>
            <person name="Lipzen A."/>
            <person name="He G."/>
            <person name="Yan M."/>
            <person name="Ng V."/>
            <person name="Cullen D."/>
            <person name="Martin F."/>
            <person name="Rosso M.-N."/>
            <person name="Henrissat B."/>
            <person name="Hibbett D."/>
            <person name="Martinez A.T."/>
            <person name="Grigoriev I.V."/>
        </authorList>
    </citation>
    <scope>NUCLEOTIDE SEQUENCE</scope>
    <source>
        <strain evidence="9">CIRM-BRFM 674</strain>
    </source>
</reference>
<evidence type="ECO:0000256" key="5">
    <source>
        <dbReference type="ARBA" id="ARBA00023204"/>
    </source>
</evidence>
<keyword evidence="6" id="KW-0539">Nucleus</keyword>
<organism evidence="9 10">
    <name type="scientific">Pholiota conissans</name>
    <dbReference type="NCBI Taxonomy" id="109636"/>
    <lineage>
        <taxon>Eukaryota</taxon>
        <taxon>Fungi</taxon>
        <taxon>Dikarya</taxon>
        <taxon>Basidiomycota</taxon>
        <taxon>Agaricomycotina</taxon>
        <taxon>Agaricomycetes</taxon>
        <taxon>Agaricomycetidae</taxon>
        <taxon>Agaricales</taxon>
        <taxon>Agaricineae</taxon>
        <taxon>Strophariaceae</taxon>
        <taxon>Pholiota</taxon>
    </lineage>
</organism>
<comment type="caution">
    <text evidence="9">The sequence shown here is derived from an EMBL/GenBank/DDBJ whole genome shotgun (WGS) entry which is preliminary data.</text>
</comment>
<evidence type="ECO:0000256" key="2">
    <source>
        <dbReference type="ARBA" id="ARBA00006661"/>
    </source>
</evidence>